<dbReference type="Gene3D" id="2.30.110.10">
    <property type="entry name" value="Electron Transport, Fmn-binding Protein, Chain A"/>
    <property type="match status" value="1"/>
</dbReference>
<dbReference type="OrthoDB" id="7062584at2"/>
<protein>
    <submittedName>
        <fullName evidence="1">Pyridoxamine 5'-phosphate oxidase</fullName>
    </submittedName>
</protein>
<dbReference type="Proteomes" id="UP000036334">
    <property type="component" value="Unassembled WGS sequence"/>
</dbReference>
<evidence type="ECO:0000313" key="2">
    <source>
        <dbReference type="Proteomes" id="UP000036334"/>
    </source>
</evidence>
<keyword evidence="2" id="KW-1185">Reference proteome</keyword>
<dbReference type="InterPro" id="IPR012349">
    <property type="entry name" value="Split_barrel_FMN-bd"/>
</dbReference>
<reference evidence="1 2" key="1">
    <citation type="submission" date="2015-05" db="EMBL/GenBank/DDBJ databases">
        <title>Genome sequence of Mycobacterium haemophilum.</title>
        <authorList>
            <person name="Greninger A.L."/>
            <person name="Cunningham G."/>
            <person name="Miller S."/>
        </authorList>
    </citation>
    <scope>NUCLEOTIDE SEQUENCE [LARGE SCALE GENOMIC DNA]</scope>
    <source>
        <strain evidence="2">UC1</strain>
    </source>
</reference>
<dbReference type="SUPFAM" id="SSF50475">
    <property type="entry name" value="FMN-binding split barrel"/>
    <property type="match status" value="1"/>
</dbReference>
<dbReference type="EMBL" id="LDPR01000001">
    <property type="protein sequence ID" value="KLO39263.1"/>
    <property type="molecule type" value="Genomic_DNA"/>
</dbReference>
<organism evidence="1 2">
    <name type="scientific">Mycobacterium haemophilum</name>
    <dbReference type="NCBI Taxonomy" id="29311"/>
    <lineage>
        <taxon>Bacteria</taxon>
        <taxon>Bacillati</taxon>
        <taxon>Actinomycetota</taxon>
        <taxon>Actinomycetes</taxon>
        <taxon>Mycobacteriales</taxon>
        <taxon>Mycobacteriaceae</taxon>
        <taxon>Mycobacterium</taxon>
    </lineage>
</organism>
<proteinExistence type="predicted"/>
<dbReference type="Pfam" id="PF12900">
    <property type="entry name" value="Pyridox_ox_2"/>
    <property type="match status" value="1"/>
</dbReference>
<comment type="caution">
    <text evidence="1">The sequence shown here is derived from an EMBL/GenBank/DDBJ whole genome shotgun (WGS) entry which is preliminary data.</text>
</comment>
<name>A0A0I9UTX0_9MYCO</name>
<dbReference type="PATRIC" id="fig|29311.18.peg.291"/>
<dbReference type="STRING" id="1202450.B586_16765"/>
<dbReference type="AlphaFoldDB" id="A0A0I9UTX0"/>
<sequence>MTTVEPVTILSVKECWDRLASTALGRLVTSVDGEPEIFPVNFVVQRRTVLFRTAEGTKLVSTAINNHVLFEADDHDAVKGWSVIVKGAAHMLRTSEEIEEAERAQLLPWIATLKLHWVRVVPESITGRRFQFGPEPSREFTFA</sequence>
<dbReference type="RefSeq" id="WP_047313232.1">
    <property type="nucleotide sequence ID" value="NZ_LDPQ01000001.1"/>
</dbReference>
<evidence type="ECO:0000313" key="1">
    <source>
        <dbReference type="EMBL" id="KLO39263.1"/>
    </source>
</evidence>
<dbReference type="InterPro" id="IPR024747">
    <property type="entry name" value="Pyridox_Oxase-rel"/>
</dbReference>
<accession>A0A0I9UTX0</accession>
<gene>
    <name evidence="1" type="ORF">ABH38_01335</name>
</gene>